<protein>
    <submittedName>
        <fullName evidence="1">Uncharacterized protein</fullName>
    </submittedName>
</protein>
<keyword evidence="2" id="KW-1185">Reference proteome</keyword>
<dbReference type="RefSeq" id="XP_018064502.1">
    <property type="nucleotide sequence ID" value="XM_018206364.1"/>
</dbReference>
<dbReference type="Gene3D" id="3.40.50.300">
    <property type="entry name" value="P-loop containing nucleotide triphosphate hydrolases"/>
    <property type="match status" value="1"/>
</dbReference>
<dbReference type="AlphaFoldDB" id="A0A132BEN9"/>
<dbReference type="STRING" id="149040.A0A132BEN9"/>
<accession>A0A132BEN9</accession>
<dbReference type="KEGG" id="psco:LY89DRAFT_270937"/>
<reference evidence="1 2" key="1">
    <citation type="submission" date="2015-10" db="EMBL/GenBank/DDBJ databases">
        <title>Full genome of DAOMC 229536 Phialocephala scopiformis, a fungal endophyte of spruce producing the potent anti-insectan compound rugulosin.</title>
        <authorList>
            <consortium name="DOE Joint Genome Institute"/>
            <person name="Walker A.K."/>
            <person name="Frasz S.L."/>
            <person name="Seifert K.A."/>
            <person name="Miller J.D."/>
            <person name="Mondo S.J."/>
            <person name="Labutti K."/>
            <person name="Lipzen A."/>
            <person name="Dockter R."/>
            <person name="Kennedy M."/>
            <person name="Grigoriev I.V."/>
            <person name="Spatafora J.W."/>
        </authorList>
    </citation>
    <scope>NUCLEOTIDE SEQUENCE [LARGE SCALE GENOMIC DNA]</scope>
    <source>
        <strain evidence="1 2">CBS 120377</strain>
    </source>
</reference>
<evidence type="ECO:0000313" key="1">
    <source>
        <dbReference type="EMBL" id="KUJ10147.1"/>
    </source>
</evidence>
<dbReference type="Proteomes" id="UP000070700">
    <property type="component" value="Unassembled WGS sequence"/>
</dbReference>
<dbReference type="OrthoDB" id="5426988at2759"/>
<name>A0A132BEN9_MOLSC</name>
<dbReference type="EMBL" id="KQ947430">
    <property type="protein sequence ID" value="KUJ10147.1"/>
    <property type="molecule type" value="Genomic_DNA"/>
</dbReference>
<evidence type="ECO:0000313" key="2">
    <source>
        <dbReference type="Proteomes" id="UP000070700"/>
    </source>
</evidence>
<organism evidence="1 2">
    <name type="scientific">Mollisia scopiformis</name>
    <name type="common">Conifer needle endophyte fungus</name>
    <name type="synonym">Phialocephala scopiformis</name>
    <dbReference type="NCBI Taxonomy" id="149040"/>
    <lineage>
        <taxon>Eukaryota</taxon>
        <taxon>Fungi</taxon>
        <taxon>Dikarya</taxon>
        <taxon>Ascomycota</taxon>
        <taxon>Pezizomycotina</taxon>
        <taxon>Leotiomycetes</taxon>
        <taxon>Helotiales</taxon>
        <taxon>Mollisiaceae</taxon>
        <taxon>Mollisia</taxon>
    </lineage>
</organism>
<dbReference type="GeneID" id="28816090"/>
<dbReference type="SUPFAM" id="SSF52540">
    <property type="entry name" value="P-loop containing nucleoside triphosphate hydrolases"/>
    <property type="match status" value="1"/>
</dbReference>
<proteinExistence type="predicted"/>
<gene>
    <name evidence="1" type="ORF">LY89DRAFT_270937</name>
</gene>
<dbReference type="InParanoid" id="A0A132BEN9"/>
<dbReference type="InterPro" id="IPR027417">
    <property type="entry name" value="P-loop_NTPase"/>
</dbReference>
<sequence length="223" mass="25086">MSTVGCEIDSKKNNRRSFSPSCILLLNGFPGVGKLTIAKALQIRLRHNNAPHRLIDNHLLIDPVVTIEPERNTAHYFLRKSFRRTAFERLKALKEEELVLIFTACLVTSRVPTAYDDIEQFGEYVDFAEAKGVPLVMFNIVCDLSANCGRLYSEERRKGAVGGKTKLVNIEVLEKIRQETSLLAREQVMACKKGVNIVYFEVDTSDLAAGDAAEKVWDLLDKI</sequence>